<keyword evidence="3 6" id="KW-0732">Signal</keyword>
<dbReference type="RefSeq" id="WP_108635766.1">
    <property type="nucleotide sequence ID" value="NZ_QCXX01000006.1"/>
</dbReference>
<dbReference type="Pfam" id="PF07980">
    <property type="entry name" value="SusD_RagB"/>
    <property type="match status" value="1"/>
</dbReference>
<feature type="domain" description="SusD-like N-terminal" evidence="8">
    <location>
        <begin position="22"/>
        <end position="228"/>
    </location>
</feature>
<name>A0A363NPN7_9SPHI</name>
<dbReference type="EMBL" id="QCXX01000006">
    <property type="protein sequence ID" value="PUV22738.1"/>
    <property type="molecule type" value="Genomic_DNA"/>
</dbReference>
<dbReference type="Proteomes" id="UP000250831">
    <property type="component" value="Unassembled WGS sequence"/>
</dbReference>
<feature type="chain" id="PRO_5016751419" evidence="6">
    <location>
        <begin position="22"/>
        <end position="495"/>
    </location>
</feature>
<dbReference type="AlphaFoldDB" id="A0A363NPN7"/>
<protein>
    <submittedName>
        <fullName evidence="9">RagB/SusD family nutrient uptake outer membrane protein</fullName>
    </submittedName>
</protein>
<keyword evidence="4" id="KW-0472">Membrane</keyword>
<comment type="caution">
    <text evidence="9">The sequence shown here is derived from an EMBL/GenBank/DDBJ whole genome shotgun (WGS) entry which is preliminary data.</text>
</comment>
<reference evidence="9 10" key="1">
    <citation type="submission" date="2018-04" db="EMBL/GenBank/DDBJ databases">
        <title>Sphingobacterium sp. M46 Genome.</title>
        <authorList>
            <person name="Cheng J."/>
            <person name="Li Y."/>
        </authorList>
    </citation>
    <scope>NUCLEOTIDE SEQUENCE [LARGE SCALE GENOMIC DNA]</scope>
    <source>
        <strain evidence="9 10">M46</strain>
    </source>
</reference>
<dbReference type="InterPro" id="IPR011990">
    <property type="entry name" value="TPR-like_helical_dom_sf"/>
</dbReference>
<dbReference type="Gene3D" id="1.25.40.390">
    <property type="match status" value="1"/>
</dbReference>
<evidence type="ECO:0000256" key="6">
    <source>
        <dbReference type="SAM" id="SignalP"/>
    </source>
</evidence>
<dbReference type="GO" id="GO:0009279">
    <property type="term" value="C:cell outer membrane"/>
    <property type="evidence" value="ECO:0007669"/>
    <property type="project" value="UniProtKB-SubCell"/>
</dbReference>
<evidence type="ECO:0000256" key="5">
    <source>
        <dbReference type="ARBA" id="ARBA00023237"/>
    </source>
</evidence>
<evidence type="ECO:0000259" key="8">
    <source>
        <dbReference type="Pfam" id="PF14322"/>
    </source>
</evidence>
<evidence type="ECO:0000313" key="10">
    <source>
        <dbReference type="Proteomes" id="UP000250831"/>
    </source>
</evidence>
<keyword evidence="5" id="KW-0998">Cell outer membrane</keyword>
<evidence type="ECO:0000256" key="1">
    <source>
        <dbReference type="ARBA" id="ARBA00004442"/>
    </source>
</evidence>
<feature type="domain" description="RagB/SusD" evidence="7">
    <location>
        <begin position="348"/>
        <end position="495"/>
    </location>
</feature>
<proteinExistence type="inferred from homology"/>
<evidence type="ECO:0000259" key="7">
    <source>
        <dbReference type="Pfam" id="PF07980"/>
    </source>
</evidence>
<evidence type="ECO:0000256" key="3">
    <source>
        <dbReference type="ARBA" id="ARBA00022729"/>
    </source>
</evidence>
<dbReference type="SUPFAM" id="SSF48452">
    <property type="entry name" value="TPR-like"/>
    <property type="match status" value="1"/>
</dbReference>
<evidence type="ECO:0000256" key="2">
    <source>
        <dbReference type="ARBA" id="ARBA00006275"/>
    </source>
</evidence>
<dbReference type="Gene3D" id="2.20.20.130">
    <property type="match status" value="1"/>
</dbReference>
<dbReference type="CDD" id="cd08977">
    <property type="entry name" value="SusD"/>
    <property type="match status" value="1"/>
</dbReference>
<dbReference type="InterPro" id="IPR012944">
    <property type="entry name" value="SusD_RagB_dom"/>
</dbReference>
<sequence length="495" mass="55123">MKIFKISIIAAALVTSFSSCKDFLDVEPGNSIDAGTALNGANDARNRINGLSRLIASSSYYGRNFELYGEVKGGDLTVYSQGRGLDQLYSFNQDAETNNFSGFWSQIYYCIAQTNDVLEKIDQVAMDSRAQYANAQGQLLTLRALFYFDLVRLYGKSYTQDKASRGVPIVISPASYNSKPARATVEEVYTQILKDLKTGQELLGANKAIDNGYINYYANLAIQSRVYLTMADYENAYSKANEIITSGTYKLYENEKWTSSWASMYGTESIYELGINEGEADLGTASLGYYLMRRTGGQGGMFYASDYYLNRMKEDNSDVRWAILGRDESSATRMGAVYKNLGSVNTNTSLPLNSLGDKGNTNNTAVNIKVIRLSEIYLIAAEAALKKPSADPAKSAELLNAISKRSPNRPAFSSATVNEDAILNEKSKELFGEGHRYWDMIRLNKKITFNDDFQGLTIKTRPKEIDRTFEKYILPIPQSEINANPTLKDQQNPGY</sequence>
<gene>
    <name evidence="9" type="ORF">DCO56_21320</name>
</gene>
<dbReference type="OrthoDB" id="1080118at2"/>
<evidence type="ECO:0000256" key="4">
    <source>
        <dbReference type="ARBA" id="ARBA00023136"/>
    </source>
</evidence>
<feature type="signal peptide" evidence="6">
    <location>
        <begin position="1"/>
        <end position="21"/>
    </location>
</feature>
<dbReference type="Gene3D" id="1.25.40.900">
    <property type="match status" value="1"/>
</dbReference>
<accession>A0A363NPN7</accession>
<dbReference type="Pfam" id="PF14322">
    <property type="entry name" value="SusD-like_3"/>
    <property type="match status" value="1"/>
</dbReference>
<keyword evidence="10" id="KW-1185">Reference proteome</keyword>
<evidence type="ECO:0000313" key="9">
    <source>
        <dbReference type="EMBL" id="PUV22738.1"/>
    </source>
</evidence>
<dbReference type="InterPro" id="IPR033985">
    <property type="entry name" value="SusD-like_N"/>
</dbReference>
<dbReference type="PROSITE" id="PS51257">
    <property type="entry name" value="PROKAR_LIPOPROTEIN"/>
    <property type="match status" value="1"/>
</dbReference>
<comment type="similarity">
    <text evidence="2">Belongs to the SusD family.</text>
</comment>
<comment type="subcellular location">
    <subcellularLocation>
        <location evidence="1">Cell outer membrane</location>
    </subcellularLocation>
</comment>
<organism evidence="9 10">
    <name type="scientific">Sphingobacterium athyrii</name>
    <dbReference type="NCBI Taxonomy" id="2152717"/>
    <lineage>
        <taxon>Bacteria</taxon>
        <taxon>Pseudomonadati</taxon>
        <taxon>Bacteroidota</taxon>
        <taxon>Sphingobacteriia</taxon>
        <taxon>Sphingobacteriales</taxon>
        <taxon>Sphingobacteriaceae</taxon>
        <taxon>Sphingobacterium</taxon>
    </lineage>
</organism>